<accession>A0ACC1D7W7</accession>
<name>A0ACC1D7W7_9NEOP</name>
<gene>
    <name evidence="1" type="ORF">K1T71_004655</name>
</gene>
<dbReference type="Proteomes" id="UP000824533">
    <property type="component" value="Linkage Group LG07"/>
</dbReference>
<reference evidence="1 2" key="1">
    <citation type="journal article" date="2021" name="Front. Genet.">
        <title>Chromosome-Level Genome Assembly Reveals Significant Gene Expansion in the Toll and IMD Signaling Pathways of Dendrolimus kikuchii.</title>
        <authorList>
            <person name="Zhou J."/>
            <person name="Wu P."/>
            <person name="Xiong Z."/>
            <person name="Liu N."/>
            <person name="Zhao N."/>
            <person name="Ji M."/>
            <person name="Qiu Y."/>
            <person name="Yang B."/>
        </authorList>
    </citation>
    <scope>NUCLEOTIDE SEQUENCE [LARGE SCALE GENOMIC DNA]</scope>
    <source>
        <strain evidence="1">Ann1</strain>
    </source>
</reference>
<evidence type="ECO:0000313" key="1">
    <source>
        <dbReference type="EMBL" id="KAJ0180064.1"/>
    </source>
</evidence>
<organism evidence="1 2">
    <name type="scientific">Dendrolimus kikuchii</name>
    <dbReference type="NCBI Taxonomy" id="765133"/>
    <lineage>
        <taxon>Eukaryota</taxon>
        <taxon>Metazoa</taxon>
        <taxon>Ecdysozoa</taxon>
        <taxon>Arthropoda</taxon>
        <taxon>Hexapoda</taxon>
        <taxon>Insecta</taxon>
        <taxon>Pterygota</taxon>
        <taxon>Neoptera</taxon>
        <taxon>Endopterygota</taxon>
        <taxon>Lepidoptera</taxon>
        <taxon>Glossata</taxon>
        <taxon>Ditrysia</taxon>
        <taxon>Bombycoidea</taxon>
        <taxon>Lasiocampidae</taxon>
        <taxon>Dendrolimus</taxon>
    </lineage>
</organism>
<protein>
    <submittedName>
        <fullName evidence="1">Uncharacterized protein</fullName>
    </submittedName>
</protein>
<sequence length="82" mass="9124">MRVVIVVVLFSLVALAASLGPVKCTREHEHYECGSACQTTCQRLGQPCPIVNFRCNDRCYCDFGYARDSSGKCIPIHECPKK</sequence>
<evidence type="ECO:0000313" key="2">
    <source>
        <dbReference type="Proteomes" id="UP000824533"/>
    </source>
</evidence>
<keyword evidence="2" id="KW-1185">Reference proteome</keyword>
<comment type="caution">
    <text evidence="1">The sequence shown here is derived from an EMBL/GenBank/DDBJ whole genome shotgun (WGS) entry which is preliminary data.</text>
</comment>
<proteinExistence type="predicted"/>
<dbReference type="EMBL" id="CM034393">
    <property type="protein sequence ID" value="KAJ0180064.1"/>
    <property type="molecule type" value="Genomic_DNA"/>
</dbReference>